<keyword evidence="3" id="KW-1185">Reference proteome</keyword>
<organism evidence="3">
    <name type="scientific">Camponotus floridanus</name>
    <name type="common">Florida carpenter ant</name>
    <dbReference type="NCBI Taxonomy" id="104421"/>
    <lineage>
        <taxon>Eukaryota</taxon>
        <taxon>Metazoa</taxon>
        <taxon>Ecdysozoa</taxon>
        <taxon>Arthropoda</taxon>
        <taxon>Hexapoda</taxon>
        <taxon>Insecta</taxon>
        <taxon>Pterygota</taxon>
        <taxon>Neoptera</taxon>
        <taxon>Endopterygota</taxon>
        <taxon>Hymenoptera</taxon>
        <taxon>Apocrita</taxon>
        <taxon>Aculeata</taxon>
        <taxon>Formicoidea</taxon>
        <taxon>Formicidae</taxon>
        <taxon>Formicinae</taxon>
        <taxon>Camponotus</taxon>
    </lineage>
</organism>
<evidence type="ECO:0000256" key="1">
    <source>
        <dbReference type="SAM" id="MobiDB-lite"/>
    </source>
</evidence>
<name>E2AUR9_CAMFO</name>
<evidence type="ECO:0000313" key="3">
    <source>
        <dbReference type="Proteomes" id="UP000000311"/>
    </source>
</evidence>
<feature type="compositionally biased region" description="Basic and acidic residues" evidence="1">
    <location>
        <begin position="17"/>
        <end position="30"/>
    </location>
</feature>
<accession>E2AUR9</accession>
<evidence type="ECO:0000313" key="2">
    <source>
        <dbReference type="EMBL" id="EFN62794.1"/>
    </source>
</evidence>
<feature type="compositionally biased region" description="Basic and acidic residues" evidence="1">
    <location>
        <begin position="126"/>
        <end position="136"/>
    </location>
</feature>
<proteinExistence type="predicted"/>
<feature type="region of interest" description="Disordered" evidence="1">
    <location>
        <begin position="123"/>
        <end position="157"/>
    </location>
</feature>
<gene>
    <name evidence="2" type="ORF">EAG_09790</name>
</gene>
<protein>
    <submittedName>
        <fullName evidence="2">Uncharacterized protein</fullName>
    </submittedName>
</protein>
<dbReference type="EMBL" id="GL442888">
    <property type="protein sequence ID" value="EFN62794.1"/>
    <property type="molecule type" value="Genomic_DNA"/>
</dbReference>
<feature type="compositionally biased region" description="Pro residues" evidence="1">
    <location>
        <begin position="79"/>
        <end position="89"/>
    </location>
</feature>
<reference evidence="2 3" key="1">
    <citation type="journal article" date="2010" name="Science">
        <title>Genomic comparison of the ants Camponotus floridanus and Harpegnathos saltator.</title>
        <authorList>
            <person name="Bonasio R."/>
            <person name="Zhang G."/>
            <person name="Ye C."/>
            <person name="Mutti N.S."/>
            <person name="Fang X."/>
            <person name="Qin N."/>
            <person name="Donahue G."/>
            <person name="Yang P."/>
            <person name="Li Q."/>
            <person name="Li C."/>
            <person name="Zhang P."/>
            <person name="Huang Z."/>
            <person name="Berger S.L."/>
            <person name="Reinberg D."/>
            <person name="Wang J."/>
            <person name="Liebig J."/>
        </authorList>
    </citation>
    <scope>NUCLEOTIDE SEQUENCE [LARGE SCALE GENOMIC DNA]</scope>
    <source>
        <strain evidence="3">C129</strain>
    </source>
</reference>
<dbReference type="InParanoid" id="E2AUR9"/>
<sequence>MEKYRIRCSSVSYLPKSRHEEQKGDREPKRCVAYCYLSTNTHRQPSALTNPSTPSLPPGPYIARHPAYHPLAAPIPTDRSPPPPPPPPIATQGTPRRPPRGPKDKAVLVVSTIPLVERGVGMGERTGARKREETRNARNGVSETTRAGCGGRGSGVVRRNERKSGLRLPGSLAKLSGCASLTPPRNFGAGNHRNVDGFFEIILSTHHRFRIRRLATVIHNYRLFTEQHRYPLSAPVYPLSSAASTRGINNSQETQKLNESKNTEYDQAYKLVRVDDVTRLSEPRTVGRRNDRGVGRSANARRLAQLDAGVARDAKCRRERSRQRALRSPWSPSECPAATSYIV</sequence>
<feature type="region of interest" description="Disordered" evidence="1">
    <location>
        <begin position="1"/>
        <end position="105"/>
    </location>
</feature>
<feature type="compositionally biased region" description="Polar residues" evidence="1">
    <location>
        <begin position="37"/>
        <end position="53"/>
    </location>
</feature>
<dbReference type="Proteomes" id="UP000000311">
    <property type="component" value="Unassembled WGS sequence"/>
</dbReference>
<dbReference type="AlphaFoldDB" id="E2AUR9"/>
<feature type="region of interest" description="Disordered" evidence="1">
    <location>
        <begin position="320"/>
        <end position="343"/>
    </location>
</feature>